<dbReference type="AlphaFoldDB" id="A0A4Q0MG22"/>
<comment type="caution">
    <text evidence="9">The sequence shown here is derived from an EMBL/GenBank/DDBJ whole genome shotgun (WGS) entry which is preliminary data.</text>
</comment>
<evidence type="ECO:0000313" key="10">
    <source>
        <dbReference type="Proteomes" id="UP000290848"/>
    </source>
</evidence>
<name>A0A4Q0MG22_9SPHI</name>
<evidence type="ECO:0000313" key="9">
    <source>
        <dbReference type="EMBL" id="RXF71866.1"/>
    </source>
</evidence>
<feature type="domain" description="Beta-mannosidase-like galactose-binding" evidence="8">
    <location>
        <begin position="52"/>
        <end position="195"/>
    </location>
</feature>
<dbReference type="EMBL" id="RXOC01000002">
    <property type="protein sequence ID" value="RXF71866.1"/>
    <property type="molecule type" value="Genomic_DNA"/>
</dbReference>
<evidence type="ECO:0000256" key="2">
    <source>
        <dbReference type="ARBA" id="ARBA00022801"/>
    </source>
</evidence>
<dbReference type="SUPFAM" id="SSF51445">
    <property type="entry name" value="(Trans)glycosidases"/>
    <property type="match status" value="1"/>
</dbReference>
<dbReference type="PANTHER" id="PTHR43536">
    <property type="entry name" value="MANNOSYLGLYCOPROTEIN ENDO-BETA-MANNOSIDASE"/>
    <property type="match status" value="1"/>
</dbReference>
<protein>
    <submittedName>
        <fullName evidence="9">Beta-mannosidase</fullName>
    </submittedName>
</protein>
<organism evidence="9 10">
    <name type="scientific">Arcticibacter tournemirensis</name>
    <dbReference type="NCBI Taxonomy" id="699437"/>
    <lineage>
        <taxon>Bacteria</taxon>
        <taxon>Pseudomonadati</taxon>
        <taxon>Bacteroidota</taxon>
        <taxon>Sphingobacteriia</taxon>
        <taxon>Sphingobacteriales</taxon>
        <taxon>Sphingobacteriaceae</taxon>
        <taxon>Arcticibacter</taxon>
    </lineage>
</organism>
<dbReference type="Pfam" id="PF22666">
    <property type="entry name" value="Glyco_hydro_2_N2"/>
    <property type="match status" value="1"/>
</dbReference>
<reference evidence="9 10" key="1">
    <citation type="submission" date="2018-12" db="EMBL/GenBank/DDBJ databases">
        <title>The Draft Genome Sequence of the Soil Bacterium Pedobacter tournemirensis R1.</title>
        <authorList>
            <person name="He J."/>
        </authorList>
    </citation>
    <scope>NUCLEOTIDE SEQUENCE [LARGE SCALE GENOMIC DNA]</scope>
    <source>
        <strain evidence="9 10">R1</strain>
    </source>
</reference>
<evidence type="ECO:0000259" key="8">
    <source>
        <dbReference type="Pfam" id="PF22666"/>
    </source>
</evidence>
<dbReference type="RefSeq" id="WP_128768115.1">
    <property type="nucleotide sequence ID" value="NZ_RXOC01000002.1"/>
</dbReference>
<dbReference type="InterPro" id="IPR008979">
    <property type="entry name" value="Galactose-bd-like_sf"/>
</dbReference>
<feature type="chain" id="PRO_5020487313" evidence="4">
    <location>
        <begin position="23"/>
        <end position="884"/>
    </location>
</feature>
<dbReference type="Gene3D" id="2.60.120.260">
    <property type="entry name" value="Galactose-binding domain-like"/>
    <property type="match status" value="1"/>
</dbReference>
<dbReference type="Gene3D" id="3.20.20.80">
    <property type="entry name" value="Glycosidases"/>
    <property type="match status" value="1"/>
</dbReference>
<dbReference type="Gene3D" id="2.60.40.10">
    <property type="entry name" value="Immunoglobulins"/>
    <property type="match status" value="3"/>
</dbReference>
<evidence type="ECO:0000259" key="6">
    <source>
        <dbReference type="Pfam" id="PF02836"/>
    </source>
</evidence>
<evidence type="ECO:0000256" key="3">
    <source>
        <dbReference type="ARBA" id="ARBA00023295"/>
    </source>
</evidence>
<dbReference type="InterPro" id="IPR017853">
    <property type="entry name" value="GH"/>
</dbReference>
<dbReference type="SUPFAM" id="SSF49785">
    <property type="entry name" value="Galactose-binding domain-like"/>
    <property type="match status" value="1"/>
</dbReference>
<dbReference type="Pfam" id="PF18368">
    <property type="entry name" value="Ig_GlcNase"/>
    <property type="match status" value="1"/>
</dbReference>
<dbReference type="Pfam" id="PF02836">
    <property type="entry name" value="Glyco_hydro_2_C"/>
    <property type="match status" value="1"/>
</dbReference>
<proteinExistence type="inferred from homology"/>
<dbReference type="InterPro" id="IPR041351">
    <property type="entry name" value="Ig_GlcNase"/>
</dbReference>
<gene>
    <name evidence="9" type="ORF">EKH83_04045</name>
</gene>
<dbReference type="PANTHER" id="PTHR43536:SF1">
    <property type="entry name" value="MANNOSYLGLYCOPROTEIN ENDO-BETA-MANNOSIDASE"/>
    <property type="match status" value="1"/>
</dbReference>
<dbReference type="Pfam" id="PF00703">
    <property type="entry name" value="Glyco_hydro_2"/>
    <property type="match status" value="1"/>
</dbReference>
<dbReference type="Proteomes" id="UP000290848">
    <property type="component" value="Unassembled WGS sequence"/>
</dbReference>
<keyword evidence="2" id="KW-0378">Hydrolase</keyword>
<comment type="similarity">
    <text evidence="1">Belongs to the glycosyl hydrolase 2 family.</text>
</comment>
<evidence type="ECO:0000256" key="4">
    <source>
        <dbReference type="SAM" id="SignalP"/>
    </source>
</evidence>
<dbReference type="InterPro" id="IPR036156">
    <property type="entry name" value="Beta-gal/glucu_dom_sf"/>
</dbReference>
<dbReference type="InterPro" id="IPR013783">
    <property type="entry name" value="Ig-like_fold"/>
</dbReference>
<evidence type="ECO:0000259" key="5">
    <source>
        <dbReference type="Pfam" id="PF00703"/>
    </source>
</evidence>
<accession>A0A4Q0MG22</accession>
<keyword evidence="4" id="KW-0732">Signal</keyword>
<feature type="domain" description="Glycoside hydrolase family 2 catalytic" evidence="6">
    <location>
        <begin position="376"/>
        <end position="460"/>
    </location>
</feature>
<evidence type="ECO:0000259" key="7">
    <source>
        <dbReference type="Pfam" id="PF18368"/>
    </source>
</evidence>
<dbReference type="GO" id="GO:0004553">
    <property type="term" value="F:hydrolase activity, hydrolyzing O-glycosyl compounds"/>
    <property type="evidence" value="ECO:0007669"/>
    <property type="project" value="InterPro"/>
</dbReference>
<dbReference type="InterPro" id="IPR006103">
    <property type="entry name" value="Glyco_hydro_2_cat"/>
</dbReference>
<dbReference type="InterPro" id="IPR043534">
    <property type="entry name" value="EBDG/EBM"/>
</dbReference>
<sequence length="884" mass="99222">MTNKLKGILLSLALLTQLAVFPQSQHILLEWKLAPESDVPGVAVLSSPQFQTGNWVDAIVPGTVFHSYVAAGREENPDYGENIYKVDQSKYNKPYWYRTKFSGEEFASGKQVWLSFHGVNKRAEIFLNGKPVASITGLMRRAKFNITQQLNKNTNVLLVLIVPPLYKATHGQGLANREAPSYLSSAGWDWMPAVPGYNSGITDNVTLTTTGNVSVEDPWIKTALPDRKRADLVIEANLRNAADRTVSGVLSATINPGNIKVSRLVTVDANGTINVAFNKDTFPQLSLQNPRLWWPNGYGGKSDGTQHLYTCKLEFRENGVTSEVLTKTFGIRKVSADTTSLNGPLRLYINDVPILVKGGNWGMSDYMLKVRGKDYEPRIRLHKEMNYNMIRNWTGEVTDEAFYDYCDRYGIMVWDDFWLNNFGPIDSLEVFRVNAIQKVKTFRNHPSIVIWCGANEGVPGGDPDGSLNMAIKNAVLENDLTDKLYIPRSNAGITNPNFSIQGGSRNFSGSGLWGNVDPRTYFTDPHNGYLFSKDSWGMRSELGMATFVNAESFKKFMPKEYWQPPTPESVDSKTNMWARHFFSTHGELGGGATPVRYINDIKQSYGPSNSLEDFCRKAQLLNLETMKAMYEAWNDHMWKDASGMLIWMSQSAYPSMIWQTYDYYFDLTGAYFGAKSGCEPIHIQWNPATSSVKVINNKPYTLNKLIAEAEVYNLNGRKVPSYDKRKVLDVPATSATEAFIALQQGDETSFSDVYFLKLKLKDSKGKLLSENLYWIGKKYQDYNRLNDLPSVKGMLSVGKPRIGTAVNKVNKVLSYTVRNRSTKAAAFGIRAQLLRPDGSQILPAIISDSYFALMQGESKELKIEVEPSLLVSGYRLALEPYNDK</sequence>
<keyword evidence="3" id="KW-0326">Glycosidase</keyword>
<feature type="domain" description="Glycoside hydrolase family 2 immunoglobulin-like beta-sandwich" evidence="5">
    <location>
        <begin position="213"/>
        <end position="332"/>
    </location>
</feature>
<dbReference type="GO" id="GO:0005975">
    <property type="term" value="P:carbohydrate metabolic process"/>
    <property type="evidence" value="ECO:0007669"/>
    <property type="project" value="InterPro"/>
</dbReference>
<feature type="signal peptide" evidence="4">
    <location>
        <begin position="1"/>
        <end position="22"/>
    </location>
</feature>
<dbReference type="InterPro" id="IPR006102">
    <property type="entry name" value="Ig-like_GH2"/>
</dbReference>
<feature type="domain" description="Exo-beta-D-glucosaminidase Ig-fold" evidence="7">
    <location>
        <begin position="771"/>
        <end position="882"/>
    </location>
</feature>
<dbReference type="SUPFAM" id="SSF49303">
    <property type="entry name" value="beta-Galactosidase/glucuronidase domain"/>
    <property type="match status" value="3"/>
</dbReference>
<evidence type="ECO:0000256" key="1">
    <source>
        <dbReference type="ARBA" id="ARBA00007401"/>
    </source>
</evidence>
<dbReference type="InterPro" id="IPR054593">
    <property type="entry name" value="Beta-mannosidase-like_N2"/>
</dbReference>